<dbReference type="EMBL" id="RCMK01001893">
    <property type="protein sequence ID" value="KAG2887234.1"/>
    <property type="molecule type" value="Genomic_DNA"/>
</dbReference>
<dbReference type="InterPro" id="IPR050490">
    <property type="entry name" value="Bact_solute-bd_prot1"/>
</dbReference>
<protein>
    <recommendedName>
        <fullName evidence="2">DUF3502 domain-containing protein</fullName>
    </recommendedName>
</protein>
<dbReference type="InterPro" id="IPR006059">
    <property type="entry name" value="SBP"/>
</dbReference>
<dbReference type="Gene3D" id="3.40.190.10">
    <property type="entry name" value="Periplasmic binding protein-like II"/>
    <property type="match status" value="1"/>
</dbReference>
<dbReference type="AlphaFoldDB" id="A0A8T1AU14"/>
<dbReference type="SUPFAM" id="SSF53850">
    <property type="entry name" value="Periplasmic binding protein-like II"/>
    <property type="match status" value="1"/>
</dbReference>
<sequence>MALSACSGNGGNQDAGGSDSGSGGTTDEVTLKMILLGGKPVDYDLVFGELNKKLKEKINTTLEVEFLDWSDWSQKYPLKFAANENFDLVYTSSWAYYNDQAIKGGFKEITEEMLQQYAPQTWAEMPKVSWDQAKINDKLYMVPNNNLEVTNKVVLYREDLRQKHNLPEINSLESYANYLKTIAANEQGITPFGAKGADGWRWHELDQIALEQNNDFKVVDLRIPLTYKLDDATGQVFNVYETPEFKELLGFYKDLSDNGAWSKNVVTNKNDIWQDMKAGKVSSYAHNLGTTGFNLAEARRDTPDMEFAIADITPDNKKLGAISTQNGIAIHSTSKHAERALMVIDLLQNDPEIHDISMYGIEGTHYNPEGDDKFTPAPSAGNYTGFSNWGWNSYLNRQDASYPKEADDIFNNWQEDVYHYPLETFVFDDSKVKTEVANISNIMVRYGIPLEYGLLQDTEKGLADLNAQLKAAGIAKVQQEMQSQIDAFLAK</sequence>
<accession>A0A8T1AU14</accession>
<dbReference type="InterPro" id="IPR022627">
    <property type="entry name" value="DUF3502"/>
</dbReference>
<proteinExistence type="predicted"/>
<evidence type="ECO:0000313" key="4">
    <source>
        <dbReference type="Proteomes" id="UP000736787"/>
    </source>
</evidence>
<comment type="caution">
    <text evidence="3">The sequence shown here is derived from an EMBL/GenBank/DDBJ whole genome shotgun (WGS) entry which is preliminary data.</text>
</comment>
<evidence type="ECO:0000256" key="1">
    <source>
        <dbReference type="SAM" id="MobiDB-lite"/>
    </source>
</evidence>
<organism evidence="3 4">
    <name type="scientific">Phytophthora cactorum</name>
    <dbReference type="NCBI Taxonomy" id="29920"/>
    <lineage>
        <taxon>Eukaryota</taxon>
        <taxon>Sar</taxon>
        <taxon>Stramenopiles</taxon>
        <taxon>Oomycota</taxon>
        <taxon>Peronosporomycetes</taxon>
        <taxon>Peronosporales</taxon>
        <taxon>Peronosporaceae</taxon>
        <taxon>Phytophthora</taxon>
    </lineage>
</organism>
<dbReference type="PANTHER" id="PTHR43649:SF17">
    <property type="entry name" value="ABC TRANSPORTER SOLUTE BINDING PROTEIN-SUGAR TRANSPORT"/>
    <property type="match status" value="1"/>
</dbReference>
<feature type="domain" description="DUF3502" evidence="2">
    <location>
        <begin position="421"/>
        <end position="490"/>
    </location>
</feature>
<reference evidence="3" key="1">
    <citation type="submission" date="2018-10" db="EMBL/GenBank/DDBJ databases">
        <title>Effector identification in a new, highly contiguous assembly of the strawberry crown rot pathogen Phytophthora cactorum.</title>
        <authorList>
            <person name="Armitage A.D."/>
            <person name="Nellist C.F."/>
            <person name="Bates H."/>
            <person name="Vickerstaff R.J."/>
            <person name="Harrison R.J."/>
        </authorList>
    </citation>
    <scope>NUCLEOTIDE SEQUENCE</scope>
    <source>
        <strain evidence="3">4040</strain>
    </source>
</reference>
<name>A0A8T1AU14_9STRA</name>
<evidence type="ECO:0000259" key="2">
    <source>
        <dbReference type="Pfam" id="PF12010"/>
    </source>
</evidence>
<evidence type="ECO:0000313" key="3">
    <source>
        <dbReference type="EMBL" id="KAG2887234.1"/>
    </source>
</evidence>
<feature type="region of interest" description="Disordered" evidence="1">
    <location>
        <begin position="1"/>
        <end position="23"/>
    </location>
</feature>
<dbReference type="Pfam" id="PF01547">
    <property type="entry name" value="SBP_bac_1"/>
    <property type="match status" value="1"/>
</dbReference>
<feature type="compositionally biased region" description="Gly residues" evidence="1">
    <location>
        <begin position="8"/>
        <end position="23"/>
    </location>
</feature>
<dbReference type="PANTHER" id="PTHR43649">
    <property type="entry name" value="ARABINOSE-BINDING PROTEIN-RELATED"/>
    <property type="match status" value="1"/>
</dbReference>
<dbReference type="Proteomes" id="UP000736787">
    <property type="component" value="Unassembled WGS sequence"/>
</dbReference>
<gene>
    <name evidence="3" type="ORF">PC117_g25217</name>
</gene>
<dbReference type="Pfam" id="PF12010">
    <property type="entry name" value="DUF3502"/>
    <property type="match status" value="1"/>
</dbReference>